<proteinExistence type="predicted"/>
<gene>
    <name evidence="1" type="ORF">ACFP7A_01205</name>
</gene>
<reference evidence="2" key="1">
    <citation type="journal article" date="2019" name="Int. J. Syst. Evol. Microbiol.">
        <title>The Global Catalogue of Microorganisms (GCM) 10K type strain sequencing project: providing services to taxonomists for standard genome sequencing and annotation.</title>
        <authorList>
            <consortium name="The Broad Institute Genomics Platform"/>
            <consortium name="The Broad Institute Genome Sequencing Center for Infectious Disease"/>
            <person name="Wu L."/>
            <person name="Ma J."/>
        </authorList>
    </citation>
    <scope>NUCLEOTIDE SEQUENCE [LARGE SCALE GENOMIC DNA]</scope>
    <source>
        <strain evidence="2">CCUG 42001</strain>
    </source>
</reference>
<accession>A0ABW1WDF9</accession>
<comment type="caution">
    <text evidence="1">The sequence shown here is derived from an EMBL/GenBank/DDBJ whole genome shotgun (WGS) entry which is preliminary data.</text>
</comment>
<dbReference type="EMBL" id="JBHSTQ010000001">
    <property type="protein sequence ID" value="MFC6385204.1"/>
    <property type="molecule type" value="Genomic_DNA"/>
</dbReference>
<protein>
    <recommendedName>
        <fullName evidence="3">Phage tail protein</fullName>
    </recommendedName>
</protein>
<evidence type="ECO:0008006" key="3">
    <source>
        <dbReference type="Google" id="ProtNLM"/>
    </source>
</evidence>
<dbReference type="RefSeq" id="WP_253077313.1">
    <property type="nucleotide sequence ID" value="NZ_JAMXWN010000019.1"/>
</dbReference>
<name>A0ABW1WDF9_9BACL</name>
<evidence type="ECO:0000313" key="1">
    <source>
        <dbReference type="EMBL" id="MFC6385204.1"/>
    </source>
</evidence>
<dbReference type="Proteomes" id="UP001596267">
    <property type="component" value="Unassembled WGS sequence"/>
</dbReference>
<evidence type="ECO:0000313" key="2">
    <source>
        <dbReference type="Proteomes" id="UP001596267"/>
    </source>
</evidence>
<organism evidence="1 2">
    <name type="scientific">Sporolactobacillus kofuensis</name>
    <dbReference type="NCBI Taxonomy" id="269672"/>
    <lineage>
        <taxon>Bacteria</taxon>
        <taxon>Bacillati</taxon>
        <taxon>Bacillota</taxon>
        <taxon>Bacilli</taxon>
        <taxon>Bacillales</taxon>
        <taxon>Sporolactobacillaceae</taxon>
        <taxon>Sporolactobacillus</taxon>
    </lineage>
</organism>
<sequence length="171" mass="18362">MPVNIQNIIIGACSSFKCDTTDVGGTDGGVSINPRDTFKDIQVDQIIGVVKKTRTNRVVQIVTTMKESTLENLKLAFNLNSTITTDGTSGDKTLGIGVDTSTTEHTLQFVGPGPDGFTRTFNVNRAIGYASGNYQIRKDQESVVQVTFDCLPDMSKTAGQEYGTIVESDGV</sequence>
<keyword evidence="2" id="KW-1185">Reference proteome</keyword>